<reference evidence="1 2" key="1">
    <citation type="submission" date="2024-07" db="EMBL/GenBank/DDBJ databases">
        <title>Enhanced genomic and transcriptomic resources for Trichinella pseudospiralis and T. spiralis underpin the discovery of pronounced molecular differences between stages and species.</title>
        <authorList>
            <person name="Pasi K.K."/>
            <person name="La Rosa G."/>
            <person name="Gomez-Morales M.A."/>
            <person name="Tosini F."/>
            <person name="Sumanam S."/>
            <person name="Young N.D."/>
            <person name="Chang B.C."/>
            <person name="Robin G.B."/>
        </authorList>
    </citation>
    <scope>NUCLEOTIDE SEQUENCE [LARGE SCALE GENOMIC DNA]</scope>
    <source>
        <strain evidence="1">ISS534</strain>
    </source>
</reference>
<gene>
    <name evidence="1" type="ORF">TSPI_01469</name>
</gene>
<protein>
    <submittedName>
        <fullName evidence="1">Chloroplastic,NAD(P)H-quinone oxidoreductase subunit J</fullName>
    </submittedName>
</protein>
<evidence type="ECO:0000313" key="1">
    <source>
        <dbReference type="EMBL" id="KAL1233739.1"/>
    </source>
</evidence>
<sequence length="153" mass="17288">MFKRAMWHFSLFSTQLVYSECVDLVGSFAFTVCSLWSLWSIHLTKIDCQKAQPDHCLIVHIKNNTARFIPSILRCYASAKFFILLKLAYIHSLKLFIKALQSTPQMTDERKFEVVSVRVGAIESIRCRNPPVRQAAQLAFGAAPPAPSIGVDQ</sequence>
<evidence type="ECO:0000313" key="2">
    <source>
        <dbReference type="Proteomes" id="UP001558632"/>
    </source>
</evidence>
<keyword evidence="2" id="KW-1185">Reference proteome</keyword>
<proteinExistence type="predicted"/>
<dbReference type="Proteomes" id="UP001558632">
    <property type="component" value="Unassembled WGS sequence"/>
</dbReference>
<accession>A0ABR3KCR2</accession>
<dbReference type="EMBL" id="JBEUSY010000429">
    <property type="protein sequence ID" value="KAL1233739.1"/>
    <property type="molecule type" value="Genomic_DNA"/>
</dbReference>
<name>A0ABR3KCR2_TRISP</name>
<organism evidence="1 2">
    <name type="scientific">Trichinella spiralis</name>
    <name type="common">Trichina worm</name>
    <dbReference type="NCBI Taxonomy" id="6334"/>
    <lineage>
        <taxon>Eukaryota</taxon>
        <taxon>Metazoa</taxon>
        <taxon>Ecdysozoa</taxon>
        <taxon>Nematoda</taxon>
        <taxon>Enoplea</taxon>
        <taxon>Dorylaimia</taxon>
        <taxon>Trichinellida</taxon>
        <taxon>Trichinellidae</taxon>
        <taxon>Trichinella</taxon>
    </lineage>
</organism>
<comment type="caution">
    <text evidence="1">The sequence shown here is derived from an EMBL/GenBank/DDBJ whole genome shotgun (WGS) entry which is preliminary data.</text>
</comment>